<feature type="non-terminal residue" evidence="1">
    <location>
        <position position="50"/>
    </location>
</feature>
<reference evidence="1" key="1">
    <citation type="journal article" date="2015" name="Nature">
        <title>Complex archaea that bridge the gap between prokaryotes and eukaryotes.</title>
        <authorList>
            <person name="Spang A."/>
            <person name="Saw J.H."/>
            <person name="Jorgensen S.L."/>
            <person name="Zaremba-Niedzwiedzka K."/>
            <person name="Martijn J."/>
            <person name="Lind A.E."/>
            <person name="van Eijk R."/>
            <person name="Schleper C."/>
            <person name="Guy L."/>
            <person name="Ettema T.J."/>
        </authorList>
    </citation>
    <scope>NUCLEOTIDE SEQUENCE</scope>
</reference>
<name>A0A0F9E4E6_9ZZZZ</name>
<comment type="caution">
    <text evidence="1">The sequence shown here is derived from an EMBL/GenBank/DDBJ whole genome shotgun (WGS) entry which is preliminary data.</text>
</comment>
<evidence type="ECO:0000313" key="1">
    <source>
        <dbReference type="EMBL" id="KKL61066.1"/>
    </source>
</evidence>
<proteinExistence type="predicted"/>
<dbReference type="AlphaFoldDB" id="A0A0F9E4E6"/>
<dbReference type="EMBL" id="LAZR01028933">
    <property type="protein sequence ID" value="KKL61066.1"/>
    <property type="molecule type" value="Genomic_DNA"/>
</dbReference>
<organism evidence="1">
    <name type="scientific">marine sediment metagenome</name>
    <dbReference type="NCBI Taxonomy" id="412755"/>
    <lineage>
        <taxon>unclassified sequences</taxon>
        <taxon>metagenomes</taxon>
        <taxon>ecological metagenomes</taxon>
    </lineage>
</organism>
<protein>
    <submittedName>
        <fullName evidence="1">Uncharacterized protein</fullName>
    </submittedName>
</protein>
<accession>A0A0F9E4E6</accession>
<sequence>MLIIKIATRIAARLAVKLSKPFGARASQTSPEKSPSDRTRRAFAMTLPAA</sequence>
<gene>
    <name evidence="1" type="ORF">LCGC14_2199060</name>
</gene>